<feature type="transmembrane region" description="Helical" evidence="8">
    <location>
        <begin position="34"/>
        <end position="57"/>
    </location>
</feature>
<dbReference type="GO" id="GO:0008049">
    <property type="term" value="P:male courtship behavior"/>
    <property type="evidence" value="ECO:0007669"/>
    <property type="project" value="TreeGrafter"/>
</dbReference>
<comment type="similarity">
    <text evidence="8">Belongs to the insect chemoreceptor superfamily. Gustatory receptor (GR) family.</text>
</comment>
<dbReference type="GO" id="GO:0007635">
    <property type="term" value="P:chemosensory behavior"/>
    <property type="evidence" value="ECO:0007669"/>
    <property type="project" value="TreeGrafter"/>
</dbReference>
<dbReference type="OrthoDB" id="7789982at2759"/>
<dbReference type="GO" id="GO:0050909">
    <property type="term" value="P:sensory perception of taste"/>
    <property type="evidence" value="ECO:0007669"/>
    <property type="project" value="InterPro"/>
</dbReference>
<evidence type="ECO:0000256" key="5">
    <source>
        <dbReference type="ARBA" id="ARBA00023136"/>
    </source>
</evidence>
<evidence type="ECO:0000256" key="6">
    <source>
        <dbReference type="ARBA" id="ARBA00023170"/>
    </source>
</evidence>
<evidence type="ECO:0000313" key="9">
    <source>
        <dbReference type="EMBL" id="CAH1391378.1"/>
    </source>
</evidence>
<keyword evidence="7 8" id="KW-0807">Transducer</keyword>
<keyword evidence="4 8" id="KW-1133">Transmembrane helix</keyword>
<keyword evidence="3 8" id="KW-0812">Transmembrane</keyword>
<evidence type="ECO:0000256" key="8">
    <source>
        <dbReference type="RuleBase" id="RU363108"/>
    </source>
</evidence>
<keyword evidence="6 8" id="KW-0675">Receptor</keyword>
<evidence type="ECO:0000256" key="3">
    <source>
        <dbReference type="ARBA" id="ARBA00022692"/>
    </source>
</evidence>
<sequence>MVYLSSQCGALVHRVIRIAQAFAVFPFRLKYNGLVLDPALLVYVLTMKLALGIHLLLVEEPSLYASSVLSYCAVVFHSIIVLFKKDKLNEFLRLLSDCEFRFIQLGTKSVIKTNDILDYFLVTSTVLTTLLESILHQDAIVANFFKISLRLSLLGVVHPFFHLVVVMQRRFSNLNEMIQDSSQYKASRFRHLTELHQQCITASITLNDCFTQQVLWITGALFLYIIITSYKVFIVIEADAGLLEVAIKTFNLIQSIFIAYMACAICEGTSMEARKFDILLHRLMIADVAGELVNDEKLFLHIAMRQELCFSAINVFALDYTLIHSMISAASTYLVILIQMNG</sequence>
<keyword evidence="2 8" id="KW-1003">Cell membrane</keyword>
<evidence type="ECO:0000313" key="10">
    <source>
        <dbReference type="Proteomes" id="UP001152798"/>
    </source>
</evidence>
<protein>
    <recommendedName>
        <fullName evidence="8">Gustatory receptor</fullName>
    </recommendedName>
</protein>
<evidence type="ECO:0000256" key="1">
    <source>
        <dbReference type="ARBA" id="ARBA00004651"/>
    </source>
</evidence>
<dbReference type="GO" id="GO:0030424">
    <property type="term" value="C:axon"/>
    <property type="evidence" value="ECO:0007669"/>
    <property type="project" value="TreeGrafter"/>
</dbReference>
<keyword evidence="10" id="KW-1185">Reference proteome</keyword>
<dbReference type="Pfam" id="PF08395">
    <property type="entry name" value="7tm_7"/>
    <property type="match status" value="1"/>
</dbReference>
<dbReference type="GO" id="GO:0007165">
    <property type="term" value="P:signal transduction"/>
    <property type="evidence" value="ECO:0007669"/>
    <property type="project" value="UniProtKB-KW"/>
</dbReference>
<evidence type="ECO:0000256" key="7">
    <source>
        <dbReference type="ARBA" id="ARBA00023224"/>
    </source>
</evidence>
<evidence type="ECO:0000256" key="2">
    <source>
        <dbReference type="ARBA" id="ARBA00022475"/>
    </source>
</evidence>
<evidence type="ECO:0000256" key="4">
    <source>
        <dbReference type="ARBA" id="ARBA00022989"/>
    </source>
</evidence>
<comment type="subcellular location">
    <subcellularLocation>
        <location evidence="1 8">Cell membrane</location>
        <topology evidence="1 8">Multi-pass membrane protein</topology>
    </subcellularLocation>
</comment>
<dbReference type="PANTHER" id="PTHR21143">
    <property type="entry name" value="INVERTEBRATE GUSTATORY RECEPTOR"/>
    <property type="match status" value="1"/>
</dbReference>
<dbReference type="GO" id="GO:0005886">
    <property type="term" value="C:plasma membrane"/>
    <property type="evidence" value="ECO:0007669"/>
    <property type="project" value="UniProtKB-SubCell"/>
</dbReference>
<comment type="caution">
    <text evidence="8">Lacks conserved residue(s) required for the propagation of feature annotation.</text>
</comment>
<dbReference type="PANTHER" id="PTHR21143:SF133">
    <property type="entry name" value="GUSTATORY AND PHEROMONE RECEPTOR 32A-RELATED"/>
    <property type="match status" value="1"/>
</dbReference>
<proteinExistence type="inferred from homology"/>
<accession>A0A9P0GYZ0</accession>
<reference evidence="9" key="1">
    <citation type="submission" date="2022-01" db="EMBL/GenBank/DDBJ databases">
        <authorList>
            <person name="King R."/>
        </authorList>
    </citation>
    <scope>NUCLEOTIDE SEQUENCE</scope>
</reference>
<dbReference type="InterPro" id="IPR013604">
    <property type="entry name" value="7TM_chemorcpt"/>
</dbReference>
<feature type="transmembrane region" description="Helical" evidence="8">
    <location>
        <begin position="63"/>
        <end position="83"/>
    </location>
</feature>
<keyword evidence="5 8" id="KW-0472">Membrane</keyword>
<feature type="transmembrane region" description="Helical" evidence="8">
    <location>
        <begin position="116"/>
        <end position="135"/>
    </location>
</feature>
<dbReference type="Proteomes" id="UP001152798">
    <property type="component" value="Chromosome 1"/>
</dbReference>
<comment type="function">
    <text evidence="8">Gustatory receptor which mediates acceptance or avoidance behavior, depending on its substrates.</text>
</comment>
<feature type="transmembrane region" description="Helical" evidence="8">
    <location>
        <begin position="147"/>
        <end position="167"/>
    </location>
</feature>
<feature type="transmembrane region" description="Helical" evidence="8">
    <location>
        <begin position="214"/>
        <end position="233"/>
    </location>
</feature>
<gene>
    <name evidence="9" type="ORF">NEZAVI_LOCUS2411</name>
</gene>
<organism evidence="9 10">
    <name type="scientific">Nezara viridula</name>
    <name type="common">Southern green stink bug</name>
    <name type="synonym">Cimex viridulus</name>
    <dbReference type="NCBI Taxonomy" id="85310"/>
    <lineage>
        <taxon>Eukaryota</taxon>
        <taxon>Metazoa</taxon>
        <taxon>Ecdysozoa</taxon>
        <taxon>Arthropoda</taxon>
        <taxon>Hexapoda</taxon>
        <taxon>Insecta</taxon>
        <taxon>Pterygota</taxon>
        <taxon>Neoptera</taxon>
        <taxon>Paraneoptera</taxon>
        <taxon>Hemiptera</taxon>
        <taxon>Heteroptera</taxon>
        <taxon>Panheteroptera</taxon>
        <taxon>Pentatomomorpha</taxon>
        <taxon>Pentatomoidea</taxon>
        <taxon>Pentatomidae</taxon>
        <taxon>Pentatominae</taxon>
        <taxon>Nezara</taxon>
    </lineage>
</organism>
<dbReference type="GO" id="GO:0043025">
    <property type="term" value="C:neuronal cell body"/>
    <property type="evidence" value="ECO:0007669"/>
    <property type="project" value="TreeGrafter"/>
</dbReference>
<feature type="transmembrane region" description="Helical" evidence="8">
    <location>
        <begin position="245"/>
        <end position="266"/>
    </location>
</feature>
<dbReference type="AlphaFoldDB" id="A0A9P0GYZ0"/>
<dbReference type="EMBL" id="OV725077">
    <property type="protein sequence ID" value="CAH1391378.1"/>
    <property type="molecule type" value="Genomic_DNA"/>
</dbReference>
<dbReference type="GO" id="GO:0030425">
    <property type="term" value="C:dendrite"/>
    <property type="evidence" value="ECO:0007669"/>
    <property type="project" value="TreeGrafter"/>
</dbReference>
<name>A0A9P0GYZ0_NEZVI</name>